<dbReference type="Pfam" id="PF13100">
    <property type="entry name" value="OstA_2"/>
    <property type="match status" value="1"/>
</dbReference>
<name>A0ABW3HZR8_9FLAO</name>
<evidence type="ECO:0000256" key="1">
    <source>
        <dbReference type="SAM" id="MobiDB-lite"/>
    </source>
</evidence>
<dbReference type="RefSeq" id="WP_377713316.1">
    <property type="nucleotide sequence ID" value="NZ_JBHTJM010000003.1"/>
</dbReference>
<proteinExistence type="predicted"/>
<reference evidence="4" key="1">
    <citation type="journal article" date="2019" name="Int. J. Syst. Evol. Microbiol.">
        <title>The Global Catalogue of Microorganisms (GCM) 10K type strain sequencing project: providing services to taxonomists for standard genome sequencing and annotation.</title>
        <authorList>
            <consortium name="The Broad Institute Genomics Platform"/>
            <consortium name="The Broad Institute Genome Sequencing Center for Infectious Disease"/>
            <person name="Wu L."/>
            <person name="Ma J."/>
        </authorList>
    </citation>
    <scope>NUCLEOTIDE SEQUENCE [LARGE SCALE GENOMIC DNA]</scope>
    <source>
        <strain evidence="4">CCUG 62114</strain>
    </source>
</reference>
<evidence type="ECO:0000313" key="3">
    <source>
        <dbReference type="EMBL" id="MFD0963026.1"/>
    </source>
</evidence>
<organism evidence="3 4">
    <name type="scientific">Pseudofulvibacter geojedonensis</name>
    <dbReference type="NCBI Taxonomy" id="1123758"/>
    <lineage>
        <taxon>Bacteria</taxon>
        <taxon>Pseudomonadati</taxon>
        <taxon>Bacteroidota</taxon>
        <taxon>Flavobacteriia</taxon>
        <taxon>Flavobacteriales</taxon>
        <taxon>Flavobacteriaceae</taxon>
        <taxon>Pseudofulvibacter</taxon>
    </lineage>
</organism>
<evidence type="ECO:0000259" key="2">
    <source>
        <dbReference type="Pfam" id="PF13100"/>
    </source>
</evidence>
<protein>
    <submittedName>
        <fullName evidence="3">OstA-like protein</fullName>
    </submittedName>
</protein>
<sequence length="570" mass="65348">MKATHSKYLLIFFMLFVSISIAQEKKKIKVSAPYYDKNENTHPGATILTRNRAKQIYIEHEGIEMWCDKAYHYAKEDSISAFGNVKIKQGDTIQLTSKTANYSGATKLAFTAGNVLLTEPKSTLQTDTLYFDRIKQQAYYKTGGVVHHEQSTIKSNIGRYFMDDGKYQFVSAVDIRNPEYTLKSSQLDFYSDSGLAYMYGKSVIKHTNTTIHCERGFYDTNADLGYFVKNSKIYYSNRIFEGDSMYFNQKRNFASATNNIKVTDTVNHSIITGHYAEVFKAKDSVFITKRALAKTLQEKDSIYIHADTLMITGKPDKRIIRGFHKAKLYKLDMNGKCDSIHINQATGVTRLIRKPVLWSGYNQIVGDSINLYNTPKTNKLDSLRVFYNTFITEKDSLALDDYNQIKGKELTGYFNENNKLHKIIIDKNAEQLNYTRDDDKPIEENLIGINKIQASKIHITLVDNVIEEVIYPGNPEGSLTPDSMLPKNARKLRGFNWRGDERILSVDDLFSEDPPLELVKIKGLEDRKLQEEDIETIKTLDTNQKIEVDPDFLKKPKPTKNQPTKDKENE</sequence>
<dbReference type="Proteomes" id="UP001596997">
    <property type="component" value="Unassembled WGS sequence"/>
</dbReference>
<feature type="region of interest" description="Disordered" evidence="1">
    <location>
        <begin position="545"/>
        <end position="570"/>
    </location>
</feature>
<dbReference type="EMBL" id="JBHTJM010000003">
    <property type="protein sequence ID" value="MFD0963026.1"/>
    <property type="molecule type" value="Genomic_DNA"/>
</dbReference>
<feature type="compositionally biased region" description="Basic and acidic residues" evidence="1">
    <location>
        <begin position="545"/>
        <end position="554"/>
    </location>
</feature>
<evidence type="ECO:0000313" key="4">
    <source>
        <dbReference type="Proteomes" id="UP001596997"/>
    </source>
</evidence>
<gene>
    <name evidence="3" type="ORF">ACFQ1O_03295</name>
</gene>
<feature type="domain" description="Organic solvent tolerance-like N-terminal" evidence="2">
    <location>
        <begin position="40"/>
        <end position="184"/>
    </location>
</feature>
<keyword evidence="4" id="KW-1185">Reference proteome</keyword>
<comment type="caution">
    <text evidence="3">The sequence shown here is derived from an EMBL/GenBank/DDBJ whole genome shotgun (WGS) entry which is preliminary data.</text>
</comment>
<dbReference type="Gene3D" id="2.60.450.10">
    <property type="entry name" value="Lipopolysaccharide (LPS) transport protein A like domain"/>
    <property type="match status" value="2"/>
</dbReference>
<dbReference type="InterPro" id="IPR005653">
    <property type="entry name" value="OstA-like_N"/>
</dbReference>
<accession>A0ABW3HZR8</accession>